<protein>
    <submittedName>
        <fullName evidence="1">Uncharacterized protein</fullName>
    </submittedName>
</protein>
<dbReference type="Proteomes" id="UP001247581">
    <property type="component" value="Unassembled WGS sequence"/>
</dbReference>
<organism evidence="1 2">
    <name type="scientific">Escherichia coli</name>
    <dbReference type="NCBI Taxonomy" id="562"/>
    <lineage>
        <taxon>Bacteria</taxon>
        <taxon>Pseudomonadati</taxon>
        <taxon>Pseudomonadota</taxon>
        <taxon>Gammaproteobacteria</taxon>
        <taxon>Enterobacterales</taxon>
        <taxon>Enterobacteriaceae</taxon>
        <taxon>Escherichia</taxon>
    </lineage>
</organism>
<dbReference type="AlphaFoldDB" id="A0ABD5C7A4"/>
<dbReference type="RefSeq" id="WP_310116643.1">
    <property type="nucleotide sequence ID" value="NZ_JANIDP010000174.1"/>
</dbReference>
<accession>A0ABD5C7A4</accession>
<evidence type="ECO:0000313" key="2">
    <source>
        <dbReference type="Proteomes" id="UP001247581"/>
    </source>
</evidence>
<sequence>MSRYGDSARNVFEIYYETGLTLPLYLSRTTWSPTTLVVIKSIGGLTSGKLSGMGRYPYFNEASVICDIYGPQPAFNVDCTGRGSYQWKLSPLRPSDFPSIDASRSQIEI</sequence>
<name>A0ABD5C7A4_ECOLX</name>
<comment type="caution">
    <text evidence="1">The sequence shown here is derived from an EMBL/GenBank/DDBJ whole genome shotgun (WGS) entry which is preliminary data.</text>
</comment>
<reference evidence="1 2" key="1">
    <citation type="submission" date="2022-07" db="EMBL/GenBank/DDBJ databases">
        <title>The wastewater resistome of Residential Aged Care Facilities indicates a role of antimicrobial stewardship in reducing resistance.</title>
        <authorList>
            <person name="Sapula S."/>
            <person name="Hart B.J."/>
            <person name="Henrietta V."/>
            <person name="Amsalu A."/>
            <person name="Jon W."/>
            <person name="Siderius N."/>
            <person name="Nguyen L."/>
            <person name="Turnidge J."/>
            <person name="Gerber C."/>
        </authorList>
    </citation>
    <scope>NUCLEOTIDE SEQUENCE [LARGE SCALE GENOMIC DNA]</scope>
    <source>
        <strain evidence="1 2">ECA685</strain>
    </source>
</reference>
<evidence type="ECO:0000313" key="1">
    <source>
        <dbReference type="EMBL" id="MDR6049208.1"/>
    </source>
</evidence>
<gene>
    <name evidence="1" type="ORF">NQD80_26365</name>
</gene>
<dbReference type="EMBL" id="JANIDP010000174">
    <property type="protein sequence ID" value="MDR6049208.1"/>
    <property type="molecule type" value="Genomic_DNA"/>
</dbReference>
<proteinExistence type="predicted"/>